<proteinExistence type="predicted"/>
<dbReference type="Proteomes" id="UP000703269">
    <property type="component" value="Unassembled WGS sequence"/>
</dbReference>
<protein>
    <submittedName>
        <fullName evidence="1">Uncharacterized protein</fullName>
    </submittedName>
</protein>
<gene>
    <name evidence="1" type="ORF">PsYK624_129480</name>
</gene>
<organism evidence="1 2">
    <name type="scientific">Phanerochaete sordida</name>
    <dbReference type="NCBI Taxonomy" id="48140"/>
    <lineage>
        <taxon>Eukaryota</taxon>
        <taxon>Fungi</taxon>
        <taxon>Dikarya</taxon>
        <taxon>Basidiomycota</taxon>
        <taxon>Agaricomycotina</taxon>
        <taxon>Agaricomycetes</taxon>
        <taxon>Polyporales</taxon>
        <taxon>Phanerochaetaceae</taxon>
        <taxon>Phanerochaete</taxon>
    </lineage>
</organism>
<accession>A0A9P3GJM8</accession>
<keyword evidence="2" id="KW-1185">Reference proteome</keyword>
<dbReference type="AlphaFoldDB" id="A0A9P3GJM8"/>
<sequence length="331" mass="36109">MEIPLLPPAIESLALHDLYTTTDVPGLLRASPDEQRVRVDSWSLLRVLGLARDCAAGAELAGAVVSEWFTRALEELGPAERIRDAMRESGAVLSGSRCVRFLDRFATFPAGDWDFFTTVEASASFCSFVTTGLGGIEREEVGTGDGDEQLVQALGLRGRRVFDTPVGTVVVMSSVGSPAVAVTRFHSTIVMNYATADGFCIAHPVTFFKRVNLEYRSEAAAREGIKKYADRGYITLPSPDTLFPGRPVPQLCLPWGLCTRHLRALGDKFCLAVKLQAGARSPVYIMGFPRPLPSSLLNPPRPQAFTILVNARDVAQVPWCTRFVFTGFPDL</sequence>
<evidence type="ECO:0000313" key="2">
    <source>
        <dbReference type="Proteomes" id="UP000703269"/>
    </source>
</evidence>
<reference evidence="1 2" key="1">
    <citation type="submission" date="2021-08" db="EMBL/GenBank/DDBJ databases">
        <title>Draft Genome Sequence of Phanerochaete sordida strain YK-624.</title>
        <authorList>
            <person name="Mori T."/>
            <person name="Dohra H."/>
            <person name="Suzuki T."/>
            <person name="Kawagishi H."/>
            <person name="Hirai H."/>
        </authorList>
    </citation>
    <scope>NUCLEOTIDE SEQUENCE [LARGE SCALE GENOMIC DNA]</scope>
    <source>
        <strain evidence="1 2">YK-624</strain>
    </source>
</reference>
<dbReference type="EMBL" id="BPQB01000063">
    <property type="protein sequence ID" value="GJE96742.1"/>
    <property type="molecule type" value="Genomic_DNA"/>
</dbReference>
<dbReference type="OrthoDB" id="2716206at2759"/>
<comment type="caution">
    <text evidence="1">The sequence shown here is derived from an EMBL/GenBank/DDBJ whole genome shotgun (WGS) entry which is preliminary data.</text>
</comment>
<evidence type="ECO:0000313" key="1">
    <source>
        <dbReference type="EMBL" id="GJE96742.1"/>
    </source>
</evidence>
<name>A0A9P3GJM8_9APHY</name>